<keyword evidence="10" id="KW-1185">Reference proteome</keyword>
<evidence type="ECO:0000313" key="10">
    <source>
        <dbReference type="Proteomes" id="UP000050827"/>
    </source>
</evidence>
<dbReference type="EMBL" id="LCTZ01000002">
    <property type="protein sequence ID" value="KQC30738.1"/>
    <property type="molecule type" value="Genomic_DNA"/>
</dbReference>
<organism evidence="9 10">
    <name type="scientific">Flagellimonas eckloniae</name>
    <dbReference type="NCBI Taxonomy" id="346185"/>
    <lineage>
        <taxon>Bacteria</taxon>
        <taxon>Pseudomonadati</taxon>
        <taxon>Bacteroidota</taxon>
        <taxon>Flavobacteriia</taxon>
        <taxon>Flavobacteriales</taxon>
        <taxon>Flavobacteriaceae</taxon>
        <taxon>Flagellimonas</taxon>
    </lineage>
</organism>
<dbReference type="Proteomes" id="UP000050827">
    <property type="component" value="Unassembled WGS sequence"/>
</dbReference>
<sequence>MNLKQCIVLLGFSVLYWAASCQEIVDQPKNILLICIDDLRPELNSFGANYIKSPHIDGLAAMGRPFSHHYVNAPSCGPSRYTLLTGLYGTANNDAIFLRAKQMEKSAKNVPPSMPEWFRQNGYTTVSVGKVSHHPGGRGGTNWDSDSIPEMPNAWNRHLMPVGSWKTPKGAMHGLANGNIREVASEHDVLEAEEGPDEIYPDGLIVSEGLTQLEKLATGTKPFFLAIGLIKPHLPFGAPKKYLDLYNDIEFPPISHPEKPQGKTTWHESGEFMKYNRWGKDPREDQQFAMELRRHYAACVSYADKQVGDILNKLKETGADKNTIVVLWGDHGWHLGEHSIWGKHSLFEESLRSPLIIYDPEMNNEGVKSNAVVETLDIFPTLCDLTGLKIPGFTQGTSLAPILEYPQSPGHIAIAYTSSARTIRTEKYRFIQHENGEVELYDHSTKEKETQNIASTNVDLVVELRKRLVERRGN</sequence>
<evidence type="ECO:0000256" key="6">
    <source>
        <dbReference type="ARBA" id="ARBA00022837"/>
    </source>
</evidence>
<evidence type="ECO:0000259" key="8">
    <source>
        <dbReference type="Pfam" id="PF00884"/>
    </source>
</evidence>
<dbReference type="InterPro" id="IPR035874">
    <property type="entry name" value="IDS"/>
</dbReference>
<evidence type="ECO:0000313" key="9">
    <source>
        <dbReference type="EMBL" id="KQC30738.1"/>
    </source>
</evidence>
<keyword evidence="5" id="KW-0378">Hydrolase</keyword>
<protein>
    <submittedName>
        <fullName evidence="9">Iduronate-2-sulfatase</fullName>
    </submittedName>
</protein>
<reference evidence="9 10" key="1">
    <citation type="submission" date="2015-04" db="EMBL/GenBank/DDBJ databases">
        <title>Complete genome of flavobacterium.</title>
        <authorList>
            <person name="Kwon Y.M."/>
            <person name="Kim S.-J."/>
        </authorList>
    </citation>
    <scope>NUCLEOTIDE SEQUENCE [LARGE SCALE GENOMIC DNA]</scope>
    <source>
        <strain evidence="9 10">DK169</strain>
    </source>
</reference>
<name>A0A0Q0XNV8_9FLAO</name>
<dbReference type="STRING" id="346185.AAY42_13250"/>
<feature type="domain" description="Sulfatase N-terminal" evidence="8">
    <location>
        <begin position="29"/>
        <end position="387"/>
    </location>
</feature>
<dbReference type="RefSeq" id="WP_055395998.1">
    <property type="nucleotide sequence ID" value="NZ_LCTZ01000002.1"/>
</dbReference>
<dbReference type="Gene3D" id="3.40.720.10">
    <property type="entry name" value="Alkaline Phosphatase, subunit A"/>
    <property type="match status" value="1"/>
</dbReference>
<dbReference type="PATRIC" id="fig|1547436.3.peg.2734"/>
<accession>A0A0Q0XNV8</accession>
<dbReference type="OrthoDB" id="9763552at2"/>
<evidence type="ECO:0000256" key="7">
    <source>
        <dbReference type="SAM" id="SignalP"/>
    </source>
</evidence>
<keyword evidence="6" id="KW-0106">Calcium</keyword>
<dbReference type="InterPro" id="IPR024607">
    <property type="entry name" value="Sulfatase_CS"/>
</dbReference>
<dbReference type="PROSITE" id="PS00523">
    <property type="entry name" value="SULFATASE_1"/>
    <property type="match status" value="1"/>
</dbReference>
<dbReference type="Pfam" id="PF00884">
    <property type="entry name" value="Sulfatase"/>
    <property type="match status" value="1"/>
</dbReference>
<comment type="cofactor">
    <cofactor evidence="1">
        <name>Ca(2+)</name>
        <dbReference type="ChEBI" id="CHEBI:29108"/>
    </cofactor>
</comment>
<dbReference type="CDD" id="cd16030">
    <property type="entry name" value="iduronate-2-sulfatase"/>
    <property type="match status" value="1"/>
</dbReference>
<feature type="signal peptide" evidence="7">
    <location>
        <begin position="1"/>
        <end position="18"/>
    </location>
</feature>
<proteinExistence type="inferred from homology"/>
<dbReference type="PROSITE" id="PS51257">
    <property type="entry name" value="PROKAR_LIPOPROTEIN"/>
    <property type="match status" value="1"/>
</dbReference>
<evidence type="ECO:0000256" key="2">
    <source>
        <dbReference type="ARBA" id="ARBA00008779"/>
    </source>
</evidence>
<feature type="chain" id="PRO_5006186650" evidence="7">
    <location>
        <begin position="19"/>
        <end position="474"/>
    </location>
</feature>
<comment type="caution">
    <text evidence="9">The sequence shown here is derived from an EMBL/GenBank/DDBJ whole genome shotgun (WGS) entry which is preliminary data.</text>
</comment>
<keyword evidence="3" id="KW-0479">Metal-binding</keyword>
<evidence type="ECO:0000256" key="5">
    <source>
        <dbReference type="ARBA" id="ARBA00022801"/>
    </source>
</evidence>
<dbReference type="AlphaFoldDB" id="A0A0Q0XNV8"/>
<dbReference type="InterPro" id="IPR017850">
    <property type="entry name" value="Alkaline_phosphatase_core_sf"/>
</dbReference>
<dbReference type="GO" id="GO:0004423">
    <property type="term" value="F:iduronate-2-sulfatase activity"/>
    <property type="evidence" value="ECO:0007669"/>
    <property type="project" value="InterPro"/>
</dbReference>
<dbReference type="PANTHER" id="PTHR45953:SF1">
    <property type="entry name" value="IDURONATE 2-SULFATASE"/>
    <property type="match status" value="1"/>
</dbReference>
<dbReference type="SUPFAM" id="SSF53649">
    <property type="entry name" value="Alkaline phosphatase-like"/>
    <property type="match status" value="1"/>
</dbReference>
<dbReference type="GO" id="GO:0046872">
    <property type="term" value="F:metal ion binding"/>
    <property type="evidence" value="ECO:0007669"/>
    <property type="project" value="UniProtKB-KW"/>
</dbReference>
<comment type="similarity">
    <text evidence="2">Belongs to the sulfatase family.</text>
</comment>
<evidence type="ECO:0000256" key="1">
    <source>
        <dbReference type="ARBA" id="ARBA00001913"/>
    </source>
</evidence>
<keyword evidence="4 7" id="KW-0732">Signal</keyword>
<dbReference type="GO" id="GO:0005737">
    <property type="term" value="C:cytoplasm"/>
    <property type="evidence" value="ECO:0007669"/>
    <property type="project" value="TreeGrafter"/>
</dbReference>
<evidence type="ECO:0000256" key="4">
    <source>
        <dbReference type="ARBA" id="ARBA00022729"/>
    </source>
</evidence>
<dbReference type="InterPro" id="IPR000917">
    <property type="entry name" value="Sulfatase_N"/>
</dbReference>
<dbReference type="PANTHER" id="PTHR45953">
    <property type="entry name" value="IDURONATE 2-SULFATASE"/>
    <property type="match status" value="1"/>
</dbReference>
<gene>
    <name evidence="9" type="ORF">AAY42_13250</name>
</gene>
<evidence type="ECO:0000256" key="3">
    <source>
        <dbReference type="ARBA" id="ARBA00022723"/>
    </source>
</evidence>